<dbReference type="NCBIfam" id="TIGR01966">
    <property type="entry name" value="RNasePH"/>
    <property type="match status" value="1"/>
</dbReference>
<dbReference type="InterPro" id="IPR020568">
    <property type="entry name" value="Ribosomal_Su5_D2-typ_SF"/>
</dbReference>
<evidence type="ECO:0000256" key="5">
    <source>
        <dbReference type="ARBA" id="ARBA00022884"/>
    </source>
</evidence>
<evidence type="ECO:0000256" key="4">
    <source>
        <dbReference type="ARBA" id="ARBA00022694"/>
    </source>
</evidence>
<dbReference type="GO" id="GO:0008033">
    <property type="term" value="P:tRNA processing"/>
    <property type="evidence" value="ECO:0007669"/>
    <property type="project" value="UniProtKB-KW"/>
</dbReference>
<organism evidence="8">
    <name type="scientific">marine sediment metagenome</name>
    <dbReference type="NCBI Taxonomy" id="412755"/>
    <lineage>
        <taxon>unclassified sequences</taxon>
        <taxon>metagenomes</taxon>
        <taxon>ecological metagenomes</taxon>
    </lineage>
</organism>
<dbReference type="InterPro" id="IPR036345">
    <property type="entry name" value="ExoRNase_PH_dom2_sf"/>
</dbReference>
<name>A0A0F9RU48_9ZZZZ</name>
<dbReference type="GO" id="GO:0016075">
    <property type="term" value="P:rRNA catabolic process"/>
    <property type="evidence" value="ECO:0007669"/>
    <property type="project" value="TreeGrafter"/>
</dbReference>
<dbReference type="PANTHER" id="PTHR11953">
    <property type="entry name" value="EXOSOME COMPLEX COMPONENT"/>
    <property type="match status" value="1"/>
</dbReference>
<dbReference type="PROSITE" id="PS01277">
    <property type="entry name" value="RIBONUCLEASE_PH"/>
    <property type="match status" value="1"/>
</dbReference>
<dbReference type="GO" id="GO:0009022">
    <property type="term" value="F:tRNA nucleotidyltransferase activity"/>
    <property type="evidence" value="ECO:0007669"/>
    <property type="project" value="InterPro"/>
</dbReference>
<dbReference type="SUPFAM" id="SSF54211">
    <property type="entry name" value="Ribosomal protein S5 domain 2-like"/>
    <property type="match status" value="1"/>
</dbReference>
<evidence type="ECO:0000256" key="2">
    <source>
        <dbReference type="ARBA" id="ARBA00022552"/>
    </source>
</evidence>
<dbReference type="HAMAP" id="MF_00564">
    <property type="entry name" value="RNase_PH"/>
    <property type="match status" value="1"/>
</dbReference>
<comment type="caution">
    <text evidence="8">The sequence shown here is derived from an EMBL/GenBank/DDBJ whole genome shotgun (WGS) entry which is preliminary data.</text>
</comment>
<evidence type="ECO:0000256" key="3">
    <source>
        <dbReference type="ARBA" id="ARBA00022555"/>
    </source>
</evidence>
<keyword evidence="5" id="KW-0694">RNA-binding</keyword>
<dbReference type="EMBL" id="LAZR01000973">
    <property type="protein sequence ID" value="KKN53407.1"/>
    <property type="molecule type" value="Genomic_DNA"/>
</dbReference>
<feature type="domain" description="Exoribonuclease phosphorolytic" evidence="7">
    <location>
        <begin position="158"/>
        <end position="224"/>
    </location>
</feature>
<evidence type="ECO:0000259" key="7">
    <source>
        <dbReference type="Pfam" id="PF03725"/>
    </source>
</evidence>
<proteinExistence type="inferred from homology"/>
<gene>
    <name evidence="8" type="ORF">LCGC14_0602700</name>
</gene>
<dbReference type="Gene3D" id="3.30.230.70">
    <property type="entry name" value="GHMP Kinase, N-terminal domain"/>
    <property type="match status" value="1"/>
</dbReference>
<keyword evidence="3" id="KW-0820">tRNA-binding</keyword>
<dbReference type="GO" id="GO:0000049">
    <property type="term" value="F:tRNA binding"/>
    <property type="evidence" value="ECO:0007669"/>
    <property type="project" value="UniProtKB-KW"/>
</dbReference>
<dbReference type="InterPro" id="IPR002381">
    <property type="entry name" value="RNase_PH_bac-type"/>
</dbReference>
<keyword evidence="4" id="KW-0819">tRNA processing</keyword>
<dbReference type="GO" id="GO:0006364">
    <property type="term" value="P:rRNA processing"/>
    <property type="evidence" value="ECO:0007669"/>
    <property type="project" value="UniProtKB-KW"/>
</dbReference>
<dbReference type="SUPFAM" id="SSF55666">
    <property type="entry name" value="Ribonuclease PH domain 2-like"/>
    <property type="match status" value="1"/>
</dbReference>
<dbReference type="InterPro" id="IPR050080">
    <property type="entry name" value="RNase_PH"/>
</dbReference>
<sequence>MRANKRSFDELRPIKIKLDYLDFADGSAFIEIGKTRIVAAATIEEKVPPFLKKSGTGWITAEYSMLPRSTKKRNIRERTHARISGRSQEIQRLIGRSLRAVTDLSVLGERTIILDCDVLQADGGTRTASVTAACLALALALKKMMDEKIIDRMPLKYLVSGISVGIVEREVLLDLDYSEDSNAEIDMNVVGTEKEQLVELQATAEKNPFSRKELSTLLNLAYKGIKEIAQVQKDALKKKSILFMAYM</sequence>
<dbReference type="Pfam" id="PF03725">
    <property type="entry name" value="RNase_PH_C"/>
    <property type="match status" value="1"/>
</dbReference>
<dbReference type="FunFam" id="3.30.230.70:FF:000003">
    <property type="entry name" value="Ribonuclease PH"/>
    <property type="match status" value="1"/>
</dbReference>
<evidence type="ECO:0000313" key="8">
    <source>
        <dbReference type="EMBL" id="KKN53407.1"/>
    </source>
</evidence>
<dbReference type="InterPro" id="IPR015847">
    <property type="entry name" value="ExoRNase_PH_dom2"/>
</dbReference>
<evidence type="ECO:0000259" key="6">
    <source>
        <dbReference type="Pfam" id="PF01138"/>
    </source>
</evidence>
<keyword evidence="2" id="KW-0698">rRNA processing</keyword>
<dbReference type="PANTHER" id="PTHR11953:SF0">
    <property type="entry name" value="EXOSOME COMPLEX COMPONENT RRP41"/>
    <property type="match status" value="1"/>
</dbReference>
<protein>
    <submittedName>
        <fullName evidence="8">Uncharacterized protein</fullName>
    </submittedName>
</protein>
<dbReference type="InterPro" id="IPR001247">
    <property type="entry name" value="ExoRNase_PH_dom1"/>
</dbReference>
<dbReference type="InterPro" id="IPR027408">
    <property type="entry name" value="PNPase/RNase_PH_dom_sf"/>
</dbReference>
<evidence type="ECO:0000256" key="1">
    <source>
        <dbReference type="ARBA" id="ARBA00006678"/>
    </source>
</evidence>
<dbReference type="InterPro" id="IPR018336">
    <property type="entry name" value="RNase_PH_CS"/>
</dbReference>
<dbReference type="Pfam" id="PF01138">
    <property type="entry name" value="RNase_PH"/>
    <property type="match status" value="1"/>
</dbReference>
<feature type="domain" description="Exoribonuclease phosphorolytic" evidence="6">
    <location>
        <begin position="10"/>
        <end position="140"/>
    </location>
</feature>
<accession>A0A0F9RU48</accession>
<dbReference type="AlphaFoldDB" id="A0A0F9RU48"/>
<reference evidence="8" key="1">
    <citation type="journal article" date="2015" name="Nature">
        <title>Complex archaea that bridge the gap between prokaryotes and eukaryotes.</title>
        <authorList>
            <person name="Spang A."/>
            <person name="Saw J.H."/>
            <person name="Jorgensen S.L."/>
            <person name="Zaremba-Niedzwiedzka K."/>
            <person name="Martijn J."/>
            <person name="Lind A.E."/>
            <person name="van Eijk R."/>
            <person name="Schleper C."/>
            <person name="Guy L."/>
            <person name="Ettema T.J."/>
        </authorList>
    </citation>
    <scope>NUCLEOTIDE SEQUENCE</scope>
</reference>
<comment type="similarity">
    <text evidence="1">Belongs to the RNase PH family.</text>
</comment>